<keyword evidence="2" id="KW-1185">Reference proteome</keyword>
<comment type="caution">
    <text evidence="1">The sequence shown here is derived from an EMBL/GenBank/DDBJ whole genome shotgun (WGS) entry which is preliminary data.</text>
</comment>
<gene>
    <name evidence="1" type="ORF">ACAOBT_LOCUS34143</name>
</gene>
<protein>
    <submittedName>
        <fullName evidence="1">Uncharacterized protein</fullName>
    </submittedName>
</protein>
<evidence type="ECO:0000313" key="2">
    <source>
        <dbReference type="Proteomes" id="UP001152888"/>
    </source>
</evidence>
<dbReference type="EMBL" id="CAKOFQ010008501">
    <property type="protein sequence ID" value="CAH2014469.1"/>
    <property type="molecule type" value="Genomic_DNA"/>
</dbReference>
<evidence type="ECO:0000313" key="1">
    <source>
        <dbReference type="EMBL" id="CAH2014469.1"/>
    </source>
</evidence>
<accession>A0A9P0M9R3</accession>
<sequence length="44" mass="5190">MNCDKNTKYQLLMDYYVLLGCERHLYYNNCRKNSVNTYTASTGS</sequence>
<dbReference type="Proteomes" id="UP001152888">
    <property type="component" value="Unassembled WGS sequence"/>
</dbReference>
<proteinExistence type="predicted"/>
<reference evidence="1" key="1">
    <citation type="submission" date="2022-03" db="EMBL/GenBank/DDBJ databases">
        <authorList>
            <person name="Sayadi A."/>
        </authorList>
    </citation>
    <scope>NUCLEOTIDE SEQUENCE</scope>
</reference>
<dbReference type="AlphaFoldDB" id="A0A9P0M9R3"/>
<name>A0A9P0M9R3_ACAOB</name>
<organism evidence="1 2">
    <name type="scientific">Acanthoscelides obtectus</name>
    <name type="common">Bean weevil</name>
    <name type="synonym">Bruchus obtectus</name>
    <dbReference type="NCBI Taxonomy" id="200917"/>
    <lineage>
        <taxon>Eukaryota</taxon>
        <taxon>Metazoa</taxon>
        <taxon>Ecdysozoa</taxon>
        <taxon>Arthropoda</taxon>
        <taxon>Hexapoda</taxon>
        <taxon>Insecta</taxon>
        <taxon>Pterygota</taxon>
        <taxon>Neoptera</taxon>
        <taxon>Endopterygota</taxon>
        <taxon>Coleoptera</taxon>
        <taxon>Polyphaga</taxon>
        <taxon>Cucujiformia</taxon>
        <taxon>Chrysomeloidea</taxon>
        <taxon>Chrysomelidae</taxon>
        <taxon>Bruchinae</taxon>
        <taxon>Bruchini</taxon>
        <taxon>Acanthoscelides</taxon>
    </lineage>
</organism>